<dbReference type="EMBL" id="JASNVW010000007">
    <property type="protein sequence ID" value="MDK6029379.1"/>
    <property type="molecule type" value="Genomic_DNA"/>
</dbReference>
<dbReference type="PRINTS" id="PR00377">
    <property type="entry name" value="IMPHPHTASES"/>
</dbReference>
<dbReference type="PANTHER" id="PTHR20854">
    <property type="entry name" value="INOSITOL MONOPHOSPHATASE"/>
    <property type="match status" value="1"/>
</dbReference>
<dbReference type="Gene3D" id="3.40.190.80">
    <property type="match status" value="1"/>
</dbReference>
<feature type="binding site" evidence="1">
    <location>
        <position position="84"/>
    </location>
    <ligand>
        <name>Mg(2+)</name>
        <dbReference type="ChEBI" id="CHEBI:18420"/>
        <label>1</label>
        <note>catalytic</note>
    </ligand>
</feature>
<keyword evidence="1" id="KW-0479">Metal-binding</keyword>
<feature type="binding site" evidence="1">
    <location>
        <position position="81"/>
    </location>
    <ligand>
        <name>Mg(2+)</name>
        <dbReference type="ChEBI" id="CHEBI:18420"/>
        <label>1</label>
        <note>catalytic</note>
    </ligand>
</feature>
<feature type="binding site" evidence="1">
    <location>
        <position position="209"/>
    </location>
    <ligand>
        <name>Mg(2+)</name>
        <dbReference type="ChEBI" id="CHEBI:18420"/>
        <label>1</label>
        <note>catalytic</note>
    </ligand>
</feature>
<protein>
    <submittedName>
        <fullName evidence="2">Inositol monophosphatase family protein</fullName>
    </submittedName>
</protein>
<dbReference type="SUPFAM" id="SSF56655">
    <property type="entry name" value="Carbohydrate phosphatase"/>
    <property type="match status" value="1"/>
</dbReference>
<dbReference type="AlphaFoldDB" id="A0ABD4Z8A5"/>
<keyword evidence="1" id="KW-0460">Magnesium</keyword>
<keyword evidence="3" id="KW-1185">Reference proteome</keyword>
<dbReference type="PANTHER" id="PTHR20854:SF4">
    <property type="entry name" value="INOSITOL-1-MONOPHOSPHATASE-RELATED"/>
    <property type="match status" value="1"/>
</dbReference>
<evidence type="ECO:0000256" key="1">
    <source>
        <dbReference type="PIRSR" id="PIRSR600760-2"/>
    </source>
</evidence>
<evidence type="ECO:0000313" key="2">
    <source>
        <dbReference type="EMBL" id="MDK6029379.1"/>
    </source>
</evidence>
<dbReference type="Gene3D" id="3.30.540.10">
    <property type="entry name" value="Fructose-1,6-Bisphosphatase, subunit A, domain 1"/>
    <property type="match status" value="1"/>
</dbReference>
<accession>A0ABD4Z8A5</accession>
<proteinExistence type="predicted"/>
<comment type="cofactor">
    <cofactor evidence="1">
        <name>Mg(2+)</name>
        <dbReference type="ChEBI" id="CHEBI:18420"/>
    </cofactor>
</comment>
<organism evidence="2 3">
    <name type="scientific">Ignisphaera cupida</name>
    <dbReference type="NCBI Taxonomy" id="3050454"/>
    <lineage>
        <taxon>Archaea</taxon>
        <taxon>Thermoproteota</taxon>
        <taxon>Thermoprotei</taxon>
        <taxon>Desulfurococcales</taxon>
        <taxon>Desulfurococcaceae</taxon>
        <taxon>Ignisphaera</taxon>
    </lineage>
</organism>
<sequence length="268" mass="29110">MSLYEKVVGCVEKVRAYLNSSMVSFDVVGSNPFGDVSKKFDVDAENILRKCIVDSLGDVVFIGEEEGLNVFGVPKWIVVADPVDGSTNFSFDIPWASISVAVAPYRKGATLEDILFAVVAEIFRSRTYVYDNGSVKIFGGSGRRDSPAPIVLGYFESLEAYTPLLNYLLLSQRKLTIRSLGSAALDIVYVGLGNAEAFIDARAKLRNVDVASAIRIATALGAKAVECSNGFANAMRIPIDSAERVKCVAVAYNNEILNRLAKALQKRF</sequence>
<comment type="caution">
    <text evidence="2">The sequence shown here is derived from an EMBL/GenBank/DDBJ whole genome shotgun (WGS) entry which is preliminary data.</text>
</comment>
<name>A0ABD4Z8A5_9CREN</name>
<reference evidence="2 3" key="1">
    <citation type="submission" date="2023-05" db="EMBL/GenBank/DDBJ databases">
        <title>A new hyperthermophilic archaea 'Ignisphaera cupida' sp. nov. and description of the family 'Ignisphaeraceae' fam. nov.</title>
        <authorList>
            <person name="Podosokorskaya O.A."/>
            <person name="Elcheninov A.G."/>
            <person name="Klukina A."/>
            <person name="Merkel A.Y."/>
        </authorList>
    </citation>
    <scope>NUCLEOTIDE SEQUENCE [LARGE SCALE GENOMIC DNA]</scope>
    <source>
        <strain evidence="2 3">4213-co</strain>
    </source>
</reference>
<dbReference type="RefSeq" id="WP_285274364.1">
    <property type="nucleotide sequence ID" value="NZ_JASNVW010000007.1"/>
</dbReference>
<dbReference type="InterPro" id="IPR000760">
    <property type="entry name" value="Inositol_monophosphatase-like"/>
</dbReference>
<dbReference type="Pfam" id="PF00459">
    <property type="entry name" value="Inositol_P"/>
    <property type="match status" value="1"/>
</dbReference>
<feature type="binding site" evidence="1">
    <location>
        <position position="64"/>
    </location>
    <ligand>
        <name>Mg(2+)</name>
        <dbReference type="ChEBI" id="CHEBI:18420"/>
        <label>1</label>
        <note>catalytic</note>
    </ligand>
</feature>
<evidence type="ECO:0000313" key="3">
    <source>
        <dbReference type="Proteomes" id="UP001529235"/>
    </source>
</evidence>
<gene>
    <name evidence="2" type="ORF">QPL79_08390</name>
</gene>
<dbReference type="Proteomes" id="UP001529235">
    <property type="component" value="Unassembled WGS sequence"/>
</dbReference>